<evidence type="ECO:0000259" key="10">
    <source>
        <dbReference type="Pfam" id="PF00133"/>
    </source>
</evidence>
<evidence type="ECO:0000256" key="8">
    <source>
        <dbReference type="ARBA" id="ARBA00032665"/>
    </source>
</evidence>
<evidence type="ECO:0000256" key="9">
    <source>
        <dbReference type="RuleBase" id="RU363035"/>
    </source>
</evidence>
<keyword evidence="5 9" id="KW-0067">ATP-binding</keyword>
<dbReference type="PANTHER" id="PTHR42765:SF1">
    <property type="entry name" value="ISOLEUCINE--TRNA LIGASE, MITOCHONDRIAL"/>
    <property type="match status" value="1"/>
</dbReference>
<dbReference type="GO" id="GO:0004822">
    <property type="term" value="F:isoleucine-tRNA ligase activity"/>
    <property type="evidence" value="ECO:0007669"/>
    <property type="project" value="UniProtKB-EC"/>
</dbReference>
<dbReference type="Proteomes" id="UP000790833">
    <property type="component" value="Unassembled WGS sequence"/>
</dbReference>
<dbReference type="InterPro" id="IPR033708">
    <property type="entry name" value="Anticodon_Ile_BEm"/>
</dbReference>
<dbReference type="Pfam" id="PF08264">
    <property type="entry name" value="Anticodon_1"/>
    <property type="match status" value="1"/>
</dbReference>
<dbReference type="NCBIfam" id="TIGR00392">
    <property type="entry name" value="ileS"/>
    <property type="match status" value="1"/>
</dbReference>
<dbReference type="Gene3D" id="1.10.730.20">
    <property type="match status" value="1"/>
</dbReference>
<feature type="domain" description="Aminoacyl-tRNA synthetase class Ia" evidence="10">
    <location>
        <begin position="52"/>
        <end position="698"/>
    </location>
</feature>
<dbReference type="Pfam" id="PF00133">
    <property type="entry name" value="tRNA-synt_1"/>
    <property type="match status" value="1"/>
</dbReference>
<dbReference type="GO" id="GO:0000049">
    <property type="term" value="F:tRNA binding"/>
    <property type="evidence" value="ECO:0007669"/>
    <property type="project" value="InterPro"/>
</dbReference>
<keyword evidence="6 9" id="KW-0648">Protein biosynthesis</keyword>
<keyword evidence="3 9" id="KW-0436">Ligase</keyword>
<evidence type="ECO:0000256" key="6">
    <source>
        <dbReference type="ARBA" id="ARBA00022917"/>
    </source>
</evidence>
<dbReference type="PRINTS" id="PR00984">
    <property type="entry name" value="TRNASYNTHILE"/>
</dbReference>
<protein>
    <recommendedName>
        <fullName evidence="2">isoleucine--tRNA ligase</fullName>
        <ecNumber evidence="2">6.1.1.5</ecNumber>
    </recommendedName>
    <alternativeName>
        <fullName evidence="8">Isoleucyl-tRNA synthetase</fullName>
    </alternativeName>
</protein>
<comment type="similarity">
    <text evidence="1 9">Belongs to the class-I aminoacyl-tRNA synthetase family.</text>
</comment>
<dbReference type="GO" id="GO:0032543">
    <property type="term" value="P:mitochondrial translation"/>
    <property type="evidence" value="ECO:0007669"/>
    <property type="project" value="TreeGrafter"/>
</dbReference>
<evidence type="ECO:0000259" key="11">
    <source>
        <dbReference type="Pfam" id="PF08264"/>
    </source>
</evidence>
<dbReference type="EC" id="6.1.1.5" evidence="2"/>
<dbReference type="PANTHER" id="PTHR42765">
    <property type="entry name" value="SOLEUCYL-TRNA SYNTHETASE"/>
    <property type="match status" value="1"/>
</dbReference>
<sequence>MLRLSRTLATSCRAFYAQKKILYSSTLHLPKTSFGPKIPTGEEAKSLIKKSSEEVYQWQMEHKKDCAEFILHDGPPYANGDLHLGHALNKILKDIINRFELIHENKRVLYRTGWDCHGLPIEMKVIQATDPKKVSLLTPAEIRSKCREWASLMIEKQRHQFGEFAIMSDMSDPYVTMDHKYEIKQLLVFRKLVENGLLSRQLKPVWWGCETQTALAEAELEYNNEHRSVAIHVQFPLSQLSNQQLQSIVDASNSNIQVTNPHLLIWTSTPWTIPANKAVCVHSNLTYTLVHNPETNIQLLVAQNLVDDICKYNEQLVVLPVSIPGEKLLSLTYFNPARGTNDTEVFPVLHGDHVSDSAGSGLVHTAPAHGGEDFLIGIRHVLPISSSVDHRGCFIAGELAPGFLSLAGKKVTESATVWDTIKVLDENNMIFHINKKFMHSYPYDWRSNKPVIQRATPQWFVNVEKIKETAIEALNNVSFIPESGKNRLPSFVRNRNEWCISRQRTWGVPLPIVYSKETGEPLEGLEVMDHIIKKIDEYGTDEWFVQEDNISRWLPNEYNGEDFIKCKDTMDVWFDSGTSWTTLGDNLDSLAASEKPLADIYLEGSDQHRGWFQSSLLNKVISSGSHGEGFKPVAPFKKIITHGFTLDKMNVKMSKSKGNTITPSHAITGGGKPFLPSLGTDGLRLWAASSLYTSDVSVSPEILSRVFENVKKLRVTFKFLLGNLNGFDPAQHGVLYDKLNPLDKWSLARLYKLQQDCIEFYKDHNFQKVVRAINTHISTDLSATYFDISKDCLYTDFEDSHRRRCIQTVLETILKTYIGILAPIQPILTQEVWTSYKEEICAGKIPESPFMVTQWEETFKLPKFYENEAIQNDFNQIWKIRDVINKNLESLRLQGSFKNKLETQVNLVIEDETIMNELQPHASFLDDHFLVSKVNVNLDSVTKEGLKYFNETEVCLDGGRSLKVQIFPSDDSKCPRCWKFVSPVPETLCPKCDSVVN</sequence>
<name>A0A9P7VDJ2_9ASCO</name>
<proteinExistence type="inferred from homology"/>
<dbReference type="RefSeq" id="XP_043051414.1">
    <property type="nucleotide sequence ID" value="XM_043193026.1"/>
</dbReference>
<dbReference type="Gene3D" id="3.90.740.10">
    <property type="entry name" value="Valyl/Leucyl/Isoleucyl-tRNA synthetase, editing domain"/>
    <property type="match status" value="1"/>
</dbReference>
<dbReference type="GeneID" id="66115628"/>
<dbReference type="InterPro" id="IPR009008">
    <property type="entry name" value="Val/Leu/Ile-tRNA-synth_edit"/>
</dbReference>
<dbReference type="SUPFAM" id="SSF52374">
    <property type="entry name" value="Nucleotidylyl transferase"/>
    <property type="match status" value="1"/>
</dbReference>
<evidence type="ECO:0000256" key="5">
    <source>
        <dbReference type="ARBA" id="ARBA00022840"/>
    </source>
</evidence>
<dbReference type="InterPro" id="IPR023585">
    <property type="entry name" value="Ile-tRNA-ligase_type1"/>
</dbReference>
<evidence type="ECO:0000313" key="12">
    <source>
        <dbReference type="EMBL" id="KAG7195869.1"/>
    </source>
</evidence>
<dbReference type="InterPro" id="IPR001412">
    <property type="entry name" value="aa-tRNA-synth_I_CS"/>
</dbReference>
<dbReference type="InterPro" id="IPR050081">
    <property type="entry name" value="Ile-tRNA_ligase"/>
</dbReference>
<dbReference type="GO" id="GO:0005739">
    <property type="term" value="C:mitochondrion"/>
    <property type="evidence" value="ECO:0007669"/>
    <property type="project" value="TreeGrafter"/>
</dbReference>
<feature type="domain" description="Methionyl/Valyl/Leucyl/Isoleucyl-tRNA synthetase anticodon-binding" evidence="11">
    <location>
        <begin position="743"/>
        <end position="905"/>
    </location>
</feature>
<keyword evidence="13" id="KW-1185">Reference proteome</keyword>
<keyword evidence="4 9" id="KW-0547">Nucleotide-binding</keyword>
<evidence type="ECO:0000256" key="1">
    <source>
        <dbReference type="ARBA" id="ARBA00005594"/>
    </source>
</evidence>
<reference evidence="12" key="1">
    <citation type="submission" date="2021-03" db="EMBL/GenBank/DDBJ databases">
        <authorList>
            <person name="Palmer J.M."/>
        </authorList>
    </citation>
    <scope>NUCLEOTIDE SEQUENCE</scope>
    <source>
        <strain evidence="12">ARV_011</strain>
    </source>
</reference>
<dbReference type="CDD" id="cd07960">
    <property type="entry name" value="Anticodon_Ia_Ile_BEm"/>
    <property type="match status" value="1"/>
</dbReference>
<dbReference type="Gene3D" id="3.40.50.620">
    <property type="entry name" value="HUPs"/>
    <property type="match status" value="2"/>
</dbReference>
<gene>
    <name evidence="12" type="primary">ISM1</name>
    <name evidence="12" type="ORF">KQ657_002254</name>
</gene>
<evidence type="ECO:0000313" key="13">
    <source>
        <dbReference type="Proteomes" id="UP000790833"/>
    </source>
</evidence>
<dbReference type="GO" id="GO:0005524">
    <property type="term" value="F:ATP binding"/>
    <property type="evidence" value="ECO:0007669"/>
    <property type="project" value="UniProtKB-KW"/>
</dbReference>
<dbReference type="HAMAP" id="MF_02002">
    <property type="entry name" value="Ile_tRNA_synth_type1"/>
    <property type="match status" value="1"/>
</dbReference>
<organism evidence="12 13">
    <name type="scientific">Scheffersomyces spartinae</name>
    <dbReference type="NCBI Taxonomy" id="45513"/>
    <lineage>
        <taxon>Eukaryota</taxon>
        <taxon>Fungi</taxon>
        <taxon>Dikarya</taxon>
        <taxon>Ascomycota</taxon>
        <taxon>Saccharomycotina</taxon>
        <taxon>Pichiomycetes</taxon>
        <taxon>Debaryomycetaceae</taxon>
        <taxon>Scheffersomyces</taxon>
    </lineage>
</organism>
<dbReference type="SUPFAM" id="SSF50677">
    <property type="entry name" value="ValRS/IleRS/LeuRS editing domain"/>
    <property type="match status" value="1"/>
</dbReference>
<dbReference type="GO" id="GO:0006428">
    <property type="term" value="P:isoleucyl-tRNA aminoacylation"/>
    <property type="evidence" value="ECO:0007669"/>
    <property type="project" value="InterPro"/>
</dbReference>
<dbReference type="PROSITE" id="PS00178">
    <property type="entry name" value="AA_TRNA_LIGASE_I"/>
    <property type="match status" value="1"/>
</dbReference>
<evidence type="ECO:0000256" key="3">
    <source>
        <dbReference type="ARBA" id="ARBA00022598"/>
    </source>
</evidence>
<comment type="caution">
    <text evidence="12">The sequence shown here is derived from an EMBL/GenBank/DDBJ whole genome shotgun (WGS) entry which is preliminary data.</text>
</comment>
<dbReference type="GO" id="GO:0002161">
    <property type="term" value="F:aminoacyl-tRNA deacylase activity"/>
    <property type="evidence" value="ECO:0007669"/>
    <property type="project" value="InterPro"/>
</dbReference>
<evidence type="ECO:0000256" key="7">
    <source>
        <dbReference type="ARBA" id="ARBA00023146"/>
    </source>
</evidence>
<dbReference type="AlphaFoldDB" id="A0A9P7VDJ2"/>
<accession>A0A9P7VDJ2</accession>
<evidence type="ECO:0000256" key="2">
    <source>
        <dbReference type="ARBA" id="ARBA00013165"/>
    </source>
</evidence>
<dbReference type="InterPro" id="IPR002301">
    <property type="entry name" value="Ile-tRNA-ligase"/>
</dbReference>
<dbReference type="InterPro" id="IPR002300">
    <property type="entry name" value="aa-tRNA-synth_Ia"/>
</dbReference>
<keyword evidence="7 9" id="KW-0030">Aminoacyl-tRNA synthetase</keyword>
<dbReference type="OrthoDB" id="10264412at2759"/>
<dbReference type="InterPro" id="IPR013155">
    <property type="entry name" value="M/V/L/I-tRNA-synth_anticd-bd"/>
</dbReference>
<dbReference type="EMBL" id="JAHMUF010000002">
    <property type="protein sequence ID" value="KAG7195869.1"/>
    <property type="molecule type" value="Genomic_DNA"/>
</dbReference>
<dbReference type="InterPro" id="IPR014729">
    <property type="entry name" value="Rossmann-like_a/b/a_fold"/>
</dbReference>
<dbReference type="InterPro" id="IPR009080">
    <property type="entry name" value="tRNAsynth_Ia_anticodon-bd"/>
</dbReference>
<dbReference type="SUPFAM" id="SSF47323">
    <property type="entry name" value="Anticodon-binding domain of a subclass of class I aminoacyl-tRNA synthetases"/>
    <property type="match status" value="1"/>
</dbReference>
<evidence type="ECO:0000256" key="4">
    <source>
        <dbReference type="ARBA" id="ARBA00022741"/>
    </source>
</evidence>